<feature type="region of interest" description="Disordered" evidence="1">
    <location>
        <begin position="1"/>
        <end position="34"/>
    </location>
</feature>
<dbReference type="AlphaFoldDB" id="A0A2P2IIA8"/>
<protein>
    <submittedName>
        <fullName evidence="2">Uncharacterized protein</fullName>
    </submittedName>
</protein>
<proteinExistence type="predicted"/>
<sequence length="34" mass="3923">MDLFTNTQSLHSSTRGKYASQRELGRGHFIPHHL</sequence>
<evidence type="ECO:0000256" key="1">
    <source>
        <dbReference type="SAM" id="MobiDB-lite"/>
    </source>
</evidence>
<name>A0A2P2IIA8_RHIMU</name>
<accession>A0A2P2IIA8</accession>
<dbReference type="EMBL" id="GGEC01000472">
    <property type="protein sequence ID" value="MBW80955.1"/>
    <property type="molecule type" value="Transcribed_RNA"/>
</dbReference>
<evidence type="ECO:0000313" key="2">
    <source>
        <dbReference type="EMBL" id="MBW80955.1"/>
    </source>
</evidence>
<reference evidence="2" key="1">
    <citation type="submission" date="2018-02" db="EMBL/GenBank/DDBJ databases">
        <title>Rhizophora mucronata_Transcriptome.</title>
        <authorList>
            <person name="Meera S.P."/>
            <person name="Sreeshan A."/>
            <person name="Augustine A."/>
        </authorList>
    </citation>
    <scope>NUCLEOTIDE SEQUENCE</scope>
    <source>
        <tissue evidence="2">Leaf</tissue>
    </source>
</reference>
<organism evidence="2">
    <name type="scientific">Rhizophora mucronata</name>
    <name type="common">Asiatic mangrove</name>
    <dbReference type="NCBI Taxonomy" id="61149"/>
    <lineage>
        <taxon>Eukaryota</taxon>
        <taxon>Viridiplantae</taxon>
        <taxon>Streptophyta</taxon>
        <taxon>Embryophyta</taxon>
        <taxon>Tracheophyta</taxon>
        <taxon>Spermatophyta</taxon>
        <taxon>Magnoliopsida</taxon>
        <taxon>eudicotyledons</taxon>
        <taxon>Gunneridae</taxon>
        <taxon>Pentapetalae</taxon>
        <taxon>rosids</taxon>
        <taxon>fabids</taxon>
        <taxon>Malpighiales</taxon>
        <taxon>Rhizophoraceae</taxon>
        <taxon>Rhizophora</taxon>
    </lineage>
</organism>
<feature type="compositionally biased region" description="Polar residues" evidence="1">
    <location>
        <begin position="1"/>
        <end position="15"/>
    </location>
</feature>